<evidence type="ECO:0000256" key="1">
    <source>
        <dbReference type="ARBA" id="ARBA00010857"/>
    </source>
</evidence>
<keyword evidence="3" id="KW-0479">Metal-binding</keyword>
<reference evidence="9 10" key="1">
    <citation type="journal article" date="2014" name="PLoS Genet.">
        <title>Phylogenetically driven sequencing of extremely halophilic archaea reveals strategies for static and dynamic osmo-response.</title>
        <authorList>
            <person name="Becker E.A."/>
            <person name="Seitzer P.M."/>
            <person name="Tritt A."/>
            <person name="Larsen D."/>
            <person name="Krusor M."/>
            <person name="Yao A.I."/>
            <person name="Wu D."/>
            <person name="Madern D."/>
            <person name="Eisen J.A."/>
            <person name="Darling A.E."/>
            <person name="Facciotti M.T."/>
        </authorList>
    </citation>
    <scope>NUCLEOTIDE SEQUENCE [LARGE SCALE GENOMIC DNA]</scope>
    <source>
        <strain evidence="9 10">JCM 10989</strain>
    </source>
</reference>
<dbReference type="GO" id="GO:0008270">
    <property type="term" value="F:zinc ion binding"/>
    <property type="evidence" value="ECO:0007669"/>
    <property type="project" value="UniProtKB-KW"/>
</dbReference>
<dbReference type="PRINTS" id="PR00685">
    <property type="entry name" value="TIFACTORIIB"/>
</dbReference>
<dbReference type="SUPFAM" id="SSF47954">
    <property type="entry name" value="Cyclin-like"/>
    <property type="match status" value="2"/>
</dbReference>
<keyword evidence="6" id="KW-0804">Transcription</keyword>
<dbReference type="InterPro" id="IPR013137">
    <property type="entry name" value="Znf_TFIIB"/>
</dbReference>
<dbReference type="Proteomes" id="UP000011519">
    <property type="component" value="Unassembled WGS sequence"/>
</dbReference>
<keyword evidence="2" id="KW-0677">Repeat</keyword>
<evidence type="ECO:0000256" key="3">
    <source>
        <dbReference type="ARBA" id="ARBA00022771"/>
    </source>
</evidence>
<dbReference type="PATRIC" id="fig|1227493.4.peg.2449"/>
<evidence type="ECO:0000313" key="9">
    <source>
        <dbReference type="EMBL" id="ELY90278.1"/>
    </source>
</evidence>
<feature type="compositionally biased region" description="Basic and acidic residues" evidence="7">
    <location>
        <begin position="40"/>
        <end position="56"/>
    </location>
</feature>
<dbReference type="AlphaFoldDB" id="L9ZYR0"/>
<keyword evidence="5" id="KW-0805">Transcription regulation</keyword>
<feature type="domain" description="Cyclin-like" evidence="8">
    <location>
        <begin position="121"/>
        <end position="202"/>
    </location>
</feature>
<dbReference type="InterPro" id="IPR000812">
    <property type="entry name" value="TFIIB"/>
</dbReference>
<organism evidence="9 10">
    <name type="scientific">Natrialba hulunbeirensis JCM 10989</name>
    <dbReference type="NCBI Taxonomy" id="1227493"/>
    <lineage>
        <taxon>Archaea</taxon>
        <taxon>Methanobacteriati</taxon>
        <taxon>Methanobacteriota</taxon>
        <taxon>Stenosarchaea group</taxon>
        <taxon>Halobacteria</taxon>
        <taxon>Halobacteriales</taxon>
        <taxon>Natrialbaceae</taxon>
        <taxon>Natrialba</taxon>
    </lineage>
</organism>
<dbReference type="InterPro" id="IPR013150">
    <property type="entry name" value="TFIIB_cyclin"/>
</dbReference>
<dbReference type="PANTHER" id="PTHR11618:SF13">
    <property type="entry name" value="TRANSCRIPTION INITIATION FACTOR IIB"/>
    <property type="match status" value="1"/>
</dbReference>
<dbReference type="STRING" id="1227493.C483_12238"/>
<dbReference type="EMBL" id="AOIM01000035">
    <property type="protein sequence ID" value="ELY90278.1"/>
    <property type="molecule type" value="Genomic_DNA"/>
</dbReference>
<protein>
    <submittedName>
        <fullName evidence="9">Zinc finger TFIIB-type domain-containing protein</fullName>
    </submittedName>
</protein>
<dbReference type="InterPro" id="IPR013763">
    <property type="entry name" value="Cyclin-like_dom"/>
</dbReference>
<dbReference type="Gene3D" id="1.10.472.170">
    <property type="match status" value="1"/>
</dbReference>
<gene>
    <name evidence="9" type="ORF">C483_12238</name>
</gene>
<dbReference type="GO" id="GO:0017025">
    <property type="term" value="F:TBP-class protein binding"/>
    <property type="evidence" value="ECO:0007669"/>
    <property type="project" value="InterPro"/>
</dbReference>
<dbReference type="Pfam" id="PF00382">
    <property type="entry name" value="TFIIB"/>
    <property type="match status" value="2"/>
</dbReference>
<comment type="similarity">
    <text evidence="1">Belongs to the TFIIB family.</text>
</comment>
<evidence type="ECO:0000256" key="2">
    <source>
        <dbReference type="ARBA" id="ARBA00022737"/>
    </source>
</evidence>
<dbReference type="SUPFAM" id="SSF57783">
    <property type="entry name" value="Zinc beta-ribbon"/>
    <property type="match status" value="1"/>
</dbReference>
<proteinExistence type="inferred from homology"/>
<evidence type="ECO:0000256" key="5">
    <source>
        <dbReference type="ARBA" id="ARBA00023015"/>
    </source>
</evidence>
<feature type="compositionally biased region" description="Basic and acidic residues" evidence="7">
    <location>
        <begin position="297"/>
        <end position="323"/>
    </location>
</feature>
<evidence type="ECO:0000313" key="10">
    <source>
        <dbReference type="Proteomes" id="UP000011519"/>
    </source>
</evidence>
<dbReference type="GO" id="GO:0097550">
    <property type="term" value="C:transcription preinitiation complex"/>
    <property type="evidence" value="ECO:0007669"/>
    <property type="project" value="TreeGrafter"/>
</dbReference>
<name>L9ZYR0_9EURY</name>
<evidence type="ECO:0000259" key="8">
    <source>
        <dbReference type="SMART" id="SM00385"/>
    </source>
</evidence>
<dbReference type="Pfam" id="PF08271">
    <property type="entry name" value="Zn_Ribbon_TF"/>
    <property type="match status" value="1"/>
</dbReference>
<dbReference type="GO" id="GO:0070897">
    <property type="term" value="P:transcription preinitiation complex assembly"/>
    <property type="evidence" value="ECO:0007669"/>
    <property type="project" value="InterPro"/>
</dbReference>
<dbReference type="OrthoDB" id="7429at2157"/>
<dbReference type="InterPro" id="IPR036915">
    <property type="entry name" value="Cyclin-like_sf"/>
</dbReference>
<dbReference type="Gene3D" id="1.10.472.10">
    <property type="entry name" value="Cyclin-like"/>
    <property type="match status" value="1"/>
</dbReference>
<keyword evidence="3" id="KW-0863">Zinc-finger</keyword>
<dbReference type="RefSeq" id="WP_006653625.1">
    <property type="nucleotide sequence ID" value="NZ_AOIM01000035.1"/>
</dbReference>
<keyword evidence="10" id="KW-1185">Reference proteome</keyword>
<evidence type="ECO:0000256" key="7">
    <source>
        <dbReference type="SAM" id="MobiDB-lite"/>
    </source>
</evidence>
<sequence>MERNDSSTHCPECDGILRERETETICEECGAVVDTDPIDRGPEWRSFADDPTDRRRTGAPLTRSRHDRGLSTMIGYGPGSQFDRSTRITGRKRRQLTRLQREHTRSQIGTKAEYNQIRAFNEIKCIVARLSLTDPITEQACALFDSAQSENLLQGRSLEGFAAAVVYAICRIHDLPRTIDEILTVASADEAELKAAYSALNRELGLETGPIDPTHYLPRFASELDLEMPTERRAHEHVTALQQANRICGSNPSGVAAACLYHAAGERDEWPTITQADAAAVADVAATTIRATVKKLRALETETESKSRSESETETETETKSETESEIESASE</sequence>
<keyword evidence="4" id="KW-0862">Zinc</keyword>
<evidence type="ECO:0000256" key="4">
    <source>
        <dbReference type="ARBA" id="ARBA00022833"/>
    </source>
</evidence>
<feature type="domain" description="Cyclin-like" evidence="8">
    <location>
        <begin position="215"/>
        <end position="298"/>
    </location>
</feature>
<accession>L9ZYR0</accession>
<feature type="region of interest" description="Disordered" evidence="7">
    <location>
        <begin position="297"/>
        <end position="332"/>
    </location>
</feature>
<comment type="caution">
    <text evidence="9">The sequence shown here is derived from an EMBL/GenBank/DDBJ whole genome shotgun (WGS) entry which is preliminary data.</text>
</comment>
<feature type="region of interest" description="Disordered" evidence="7">
    <location>
        <begin position="40"/>
        <end position="76"/>
    </location>
</feature>
<dbReference type="SMART" id="SM00385">
    <property type="entry name" value="CYCLIN"/>
    <property type="match status" value="2"/>
</dbReference>
<dbReference type="PANTHER" id="PTHR11618">
    <property type="entry name" value="TRANSCRIPTION INITIATION FACTOR IIB-RELATED"/>
    <property type="match status" value="1"/>
</dbReference>
<evidence type="ECO:0000256" key="6">
    <source>
        <dbReference type="ARBA" id="ARBA00023163"/>
    </source>
</evidence>